<comment type="caution">
    <text evidence="1">The sequence shown here is derived from an EMBL/GenBank/DDBJ whole genome shotgun (WGS) entry which is preliminary data.</text>
</comment>
<dbReference type="Proteomes" id="UP001314170">
    <property type="component" value="Unassembled WGS sequence"/>
</dbReference>
<evidence type="ECO:0000313" key="1">
    <source>
        <dbReference type="EMBL" id="CAK7322833.1"/>
    </source>
</evidence>
<accession>A0AAV1QPP5</accession>
<gene>
    <name evidence="1" type="ORF">DCAF_LOCUS444</name>
</gene>
<dbReference type="AlphaFoldDB" id="A0AAV1QPP5"/>
<protein>
    <submittedName>
        <fullName evidence="1">Uncharacterized protein</fullName>
    </submittedName>
</protein>
<reference evidence="1 2" key="1">
    <citation type="submission" date="2024-01" db="EMBL/GenBank/DDBJ databases">
        <authorList>
            <person name="Waweru B."/>
        </authorList>
    </citation>
    <scope>NUCLEOTIDE SEQUENCE [LARGE SCALE GENOMIC DNA]</scope>
</reference>
<dbReference type="EMBL" id="CAWUPB010000030">
    <property type="protein sequence ID" value="CAK7322833.1"/>
    <property type="molecule type" value="Genomic_DNA"/>
</dbReference>
<name>A0AAV1QPP5_9ROSI</name>
<sequence>MEETLAIKEQAWKPLRAGKPPVLTRSWKSAADGFGENERPTIATLLSEATSEVSMVVVVNDDQQQLGFELMFQVSLLEKMMDEGRLVGMLVWIRRNFWPKMNEASLACLCGGKGLACIEEELVRSNRGGGCMLVWRKSVRSSEGGGRCTYVKDECLVKWRRRRVGKKMKRVAAILCF</sequence>
<keyword evidence="2" id="KW-1185">Reference proteome</keyword>
<evidence type="ECO:0000313" key="2">
    <source>
        <dbReference type="Proteomes" id="UP001314170"/>
    </source>
</evidence>
<organism evidence="1 2">
    <name type="scientific">Dovyalis caffra</name>
    <dbReference type="NCBI Taxonomy" id="77055"/>
    <lineage>
        <taxon>Eukaryota</taxon>
        <taxon>Viridiplantae</taxon>
        <taxon>Streptophyta</taxon>
        <taxon>Embryophyta</taxon>
        <taxon>Tracheophyta</taxon>
        <taxon>Spermatophyta</taxon>
        <taxon>Magnoliopsida</taxon>
        <taxon>eudicotyledons</taxon>
        <taxon>Gunneridae</taxon>
        <taxon>Pentapetalae</taxon>
        <taxon>rosids</taxon>
        <taxon>fabids</taxon>
        <taxon>Malpighiales</taxon>
        <taxon>Salicaceae</taxon>
        <taxon>Flacourtieae</taxon>
        <taxon>Dovyalis</taxon>
    </lineage>
</organism>
<proteinExistence type="predicted"/>